<dbReference type="AlphaFoldDB" id="A0A6N7XKX5"/>
<evidence type="ECO:0000256" key="3">
    <source>
        <dbReference type="SAM" id="Coils"/>
    </source>
</evidence>
<dbReference type="Gene3D" id="2.40.30.170">
    <property type="match status" value="1"/>
</dbReference>
<evidence type="ECO:0000313" key="8">
    <source>
        <dbReference type="EMBL" id="MST71878.1"/>
    </source>
</evidence>
<dbReference type="InterPro" id="IPR050465">
    <property type="entry name" value="UPF0194_transport"/>
</dbReference>
<keyword evidence="5" id="KW-0472">Membrane</keyword>
<evidence type="ECO:0000313" key="9">
    <source>
        <dbReference type="Proteomes" id="UP000469325"/>
    </source>
</evidence>
<gene>
    <name evidence="8" type="ORF">FYJ68_01970</name>
</gene>
<dbReference type="Pfam" id="PF25984">
    <property type="entry name" value="BSH_YknX"/>
    <property type="match status" value="1"/>
</dbReference>
<dbReference type="Proteomes" id="UP000469325">
    <property type="component" value="Unassembled WGS sequence"/>
</dbReference>
<evidence type="ECO:0000256" key="4">
    <source>
        <dbReference type="SAM" id="MobiDB-lite"/>
    </source>
</evidence>
<dbReference type="PRINTS" id="PR01490">
    <property type="entry name" value="RTXTOXIND"/>
</dbReference>
<feature type="coiled-coil region" evidence="3">
    <location>
        <begin position="205"/>
        <end position="249"/>
    </location>
</feature>
<dbReference type="Gene3D" id="1.10.287.470">
    <property type="entry name" value="Helix hairpin bin"/>
    <property type="match status" value="1"/>
</dbReference>
<comment type="subcellular location">
    <subcellularLocation>
        <location evidence="1">Cell envelope</location>
    </subcellularLocation>
</comment>
<evidence type="ECO:0000256" key="2">
    <source>
        <dbReference type="ARBA" id="ARBA00023054"/>
    </source>
</evidence>
<evidence type="ECO:0000256" key="5">
    <source>
        <dbReference type="SAM" id="Phobius"/>
    </source>
</evidence>
<accession>A0A6N7XKX5</accession>
<evidence type="ECO:0000256" key="1">
    <source>
        <dbReference type="ARBA" id="ARBA00004196"/>
    </source>
</evidence>
<reference evidence="8 9" key="1">
    <citation type="submission" date="2019-08" db="EMBL/GenBank/DDBJ databases">
        <title>In-depth cultivation of the pig gut microbiome towards novel bacterial diversity and tailored functional studies.</title>
        <authorList>
            <person name="Wylensek D."/>
            <person name="Hitch T.C.A."/>
            <person name="Clavel T."/>
        </authorList>
    </citation>
    <scope>NUCLEOTIDE SEQUENCE [LARGE SCALE GENOMIC DNA]</scope>
    <source>
        <strain evidence="8 9">CA-Schmier-601-WT-1</strain>
    </source>
</reference>
<dbReference type="InterPro" id="IPR058636">
    <property type="entry name" value="Beta-barrel_YknX"/>
</dbReference>
<feature type="transmembrane region" description="Helical" evidence="5">
    <location>
        <begin position="117"/>
        <end position="137"/>
    </location>
</feature>
<dbReference type="Gene3D" id="2.40.50.100">
    <property type="match status" value="1"/>
</dbReference>
<feature type="domain" description="YknX-like barrel-sandwich hybrid" evidence="6">
    <location>
        <begin position="180"/>
        <end position="361"/>
    </location>
</feature>
<feature type="coiled-coil region" evidence="3">
    <location>
        <begin position="306"/>
        <end position="333"/>
    </location>
</feature>
<feature type="region of interest" description="Disordered" evidence="4">
    <location>
        <begin position="1"/>
        <end position="90"/>
    </location>
</feature>
<evidence type="ECO:0000259" key="6">
    <source>
        <dbReference type="Pfam" id="PF25984"/>
    </source>
</evidence>
<dbReference type="InterPro" id="IPR058639">
    <property type="entry name" value="BSH_YknX-like"/>
</dbReference>
<organism evidence="8 9">
    <name type="scientific">Olsenella porci</name>
    <dbReference type="NCBI Taxonomy" id="2652279"/>
    <lineage>
        <taxon>Bacteria</taxon>
        <taxon>Bacillati</taxon>
        <taxon>Actinomycetota</taxon>
        <taxon>Coriobacteriia</taxon>
        <taxon>Coriobacteriales</taxon>
        <taxon>Atopobiaceae</taxon>
        <taxon>Olsenella</taxon>
    </lineage>
</organism>
<keyword evidence="5" id="KW-0812">Transmembrane</keyword>
<keyword evidence="5" id="KW-1133">Transmembrane helix</keyword>
<keyword evidence="9" id="KW-1185">Reference proteome</keyword>
<proteinExistence type="predicted"/>
<sequence length="586" mass="59852">MPHRDATQNQSGRHAPRRPSGDEMKKSNKFHIPRKGEGEKSFPQPPEGADDAAHDSTEEQQTVLAPKPVLGHRGGEGHADLPPVVEGPELDEEERAAYERLKEMRAQRRRKKIRNRLIVAGIAAVVILGIVFVPKMLAPKDDGGDFYSTDTVTKGHFEETVEASGSVQPVSSVVVTPEVDGTIASVSVMQGQQVEKGQTLFTIKNDDLDRAVREAYRNLKSAKSQLAQAQQALKDAKSAAAQAQAASAQVGADQQAAALPNATSATLHQADDGGVPADSSNGGVAMGDTSGQGGSATTAISSGDAVQDAKNAVETAQNQVDDAQDAYDKAVSQANKRTVTSPISGTVLELNATTGSAVGQQAASAQAQGTGSGNLCQVADLSQMKVTVNVGENDINKVAVGQKATVTFSSIQDLSLDATVQSVAATTSTSSDATGMTSGPTYAVELLIPQPDAKVKPGMTANVSIVTNSLDDALIVPTSALTDNGDGTGSVNVETDAESHTSRTVSVTIVAKSGSQAAVTGDLKEGDVLVVSGGTVDSGETGDATATDASSSDGVDSSAGGEASGDSVPADATADRMVAGRALGVL</sequence>
<feature type="domain" description="YknX-like beta-barrel" evidence="7">
    <location>
        <begin position="384"/>
        <end position="465"/>
    </location>
</feature>
<feature type="compositionally biased region" description="Low complexity" evidence="4">
    <location>
        <begin position="537"/>
        <end position="568"/>
    </location>
</feature>
<evidence type="ECO:0000259" key="7">
    <source>
        <dbReference type="Pfam" id="PF25990"/>
    </source>
</evidence>
<dbReference type="PANTHER" id="PTHR32347:SF14">
    <property type="entry name" value="EFFLUX SYSTEM COMPONENT YKNX-RELATED"/>
    <property type="match status" value="1"/>
</dbReference>
<name>A0A6N7XKX5_9ACTN</name>
<dbReference type="SUPFAM" id="SSF111369">
    <property type="entry name" value="HlyD-like secretion proteins"/>
    <property type="match status" value="2"/>
</dbReference>
<feature type="region of interest" description="Disordered" evidence="4">
    <location>
        <begin position="267"/>
        <end position="303"/>
    </location>
</feature>
<dbReference type="Gene3D" id="2.40.420.20">
    <property type="match status" value="1"/>
</dbReference>
<dbReference type="Pfam" id="PF25990">
    <property type="entry name" value="Beta-barrel_YknX"/>
    <property type="match status" value="1"/>
</dbReference>
<keyword evidence="2 3" id="KW-0175">Coiled coil</keyword>
<dbReference type="EMBL" id="VUNC01000001">
    <property type="protein sequence ID" value="MST71878.1"/>
    <property type="molecule type" value="Genomic_DNA"/>
</dbReference>
<comment type="caution">
    <text evidence="8">The sequence shown here is derived from an EMBL/GenBank/DDBJ whole genome shotgun (WGS) entry which is preliminary data.</text>
</comment>
<dbReference type="GO" id="GO:0015562">
    <property type="term" value="F:efflux transmembrane transporter activity"/>
    <property type="evidence" value="ECO:0007669"/>
    <property type="project" value="InterPro"/>
</dbReference>
<protein>
    <submittedName>
        <fullName evidence="8">HlyD family efflux transporter periplasmic adaptor subunit</fullName>
    </submittedName>
</protein>
<dbReference type="GO" id="GO:0030313">
    <property type="term" value="C:cell envelope"/>
    <property type="evidence" value="ECO:0007669"/>
    <property type="project" value="UniProtKB-SubCell"/>
</dbReference>
<dbReference type="PANTHER" id="PTHR32347">
    <property type="entry name" value="EFFLUX SYSTEM COMPONENT YKNX-RELATED"/>
    <property type="match status" value="1"/>
</dbReference>
<feature type="region of interest" description="Disordered" evidence="4">
    <location>
        <begin position="534"/>
        <end position="573"/>
    </location>
</feature>